<sequence length="258" mass="28993">MEWIRGKEIGRGSLTIYTAKPTNPYSHLQPLVAVKVSTLIRSRTRSKSSTKSAPAHKSSAASAPITQSRTARSSTTWFLVLEYASGGTLADACQNLIRIRNTKFCSQESINMTVWDFILPALSAVFGISDTIVVVLTMALMSGMRHWISILSGFFNTKSVHILANFRDAHGRTGLHWASYFGSEETVITLLRLGAVASFPDLLARSNFTWILQSSVTRNWEITHIYIKFKLGNWRSQIPSFFQVEILNFYVYEFKQGN</sequence>
<name>A0A498IY74_MALDO</name>
<keyword evidence="3" id="KW-0812">Transmembrane</keyword>
<evidence type="ECO:0000256" key="2">
    <source>
        <dbReference type="SAM" id="MobiDB-lite"/>
    </source>
</evidence>
<dbReference type="InterPro" id="IPR036770">
    <property type="entry name" value="Ankyrin_rpt-contain_sf"/>
</dbReference>
<keyword evidence="3" id="KW-1133">Transmembrane helix</keyword>
<proteinExistence type="predicted"/>
<protein>
    <submittedName>
        <fullName evidence="4">Uncharacterized protein</fullName>
    </submittedName>
</protein>
<feature type="region of interest" description="Disordered" evidence="2">
    <location>
        <begin position="43"/>
        <end position="67"/>
    </location>
</feature>
<organism evidence="4 5">
    <name type="scientific">Malus domestica</name>
    <name type="common">Apple</name>
    <name type="synonym">Pyrus malus</name>
    <dbReference type="NCBI Taxonomy" id="3750"/>
    <lineage>
        <taxon>Eukaryota</taxon>
        <taxon>Viridiplantae</taxon>
        <taxon>Streptophyta</taxon>
        <taxon>Embryophyta</taxon>
        <taxon>Tracheophyta</taxon>
        <taxon>Spermatophyta</taxon>
        <taxon>Magnoliopsida</taxon>
        <taxon>eudicotyledons</taxon>
        <taxon>Gunneridae</taxon>
        <taxon>Pentapetalae</taxon>
        <taxon>rosids</taxon>
        <taxon>fabids</taxon>
        <taxon>Rosales</taxon>
        <taxon>Rosaceae</taxon>
        <taxon>Amygdaloideae</taxon>
        <taxon>Maleae</taxon>
        <taxon>Malus</taxon>
    </lineage>
</organism>
<feature type="compositionally biased region" description="Low complexity" evidence="2">
    <location>
        <begin position="49"/>
        <end position="63"/>
    </location>
</feature>
<keyword evidence="1" id="KW-0040">ANK repeat</keyword>
<feature type="transmembrane region" description="Helical" evidence="3">
    <location>
        <begin position="117"/>
        <end position="141"/>
    </location>
</feature>
<keyword evidence="5" id="KW-1185">Reference proteome</keyword>
<comment type="caution">
    <text evidence="4">The sequence shown here is derived from an EMBL/GenBank/DDBJ whole genome shotgun (WGS) entry which is preliminary data.</text>
</comment>
<dbReference type="PROSITE" id="PS50088">
    <property type="entry name" value="ANK_REPEAT"/>
    <property type="match status" value="1"/>
</dbReference>
<gene>
    <name evidence="4" type="ORF">DVH24_028815</name>
</gene>
<feature type="repeat" description="ANK" evidence="1">
    <location>
        <begin position="170"/>
        <end position="202"/>
    </location>
</feature>
<keyword evidence="3" id="KW-0472">Membrane</keyword>
<evidence type="ECO:0000256" key="3">
    <source>
        <dbReference type="SAM" id="Phobius"/>
    </source>
</evidence>
<dbReference type="STRING" id="3750.A0A498IY74"/>
<dbReference type="EMBL" id="RDQH01000336">
    <property type="protein sequence ID" value="RXH87315.1"/>
    <property type="molecule type" value="Genomic_DNA"/>
</dbReference>
<accession>A0A498IY74</accession>
<evidence type="ECO:0000313" key="4">
    <source>
        <dbReference type="EMBL" id="RXH87315.1"/>
    </source>
</evidence>
<dbReference type="SUPFAM" id="SSF48403">
    <property type="entry name" value="Ankyrin repeat"/>
    <property type="match status" value="1"/>
</dbReference>
<dbReference type="InterPro" id="IPR002110">
    <property type="entry name" value="Ankyrin_rpt"/>
</dbReference>
<evidence type="ECO:0000256" key="1">
    <source>
        <dbReference type="PROSITE-ProRule" id="PRU00023"/>
    </source>
</evidence>
<reference evidence="4 5" key="1">
    <citation type="submission" date="2018-10" db="EMBL/GenBank/DDBJ databases">
        <title>A high-quality apple genome assembly.</title>
        <authorList>
            <person name="Hu J."/>
        </authorList>
    </citation>
    <scope>NUCLEOTIDE SEQUENCE [LARGE SCALE GENOMIC DNA]</scope>
    <source>
        <strain evidence="5">cv. HFTH1</strain>
        <tissue evidence="4">Young leaf</tissue>
    </source>
</reference>
<evidence type="ECO:0000313" key="5">
    <source>
        <dbReference type="Proteomes" id="UP000290289"/>
    </source>
</evidence>
<dbReference type="Proteomes" id="UP000290289">
    <property type="component" value="Chromosome 10"/>
</dbReference>
<dbReference type="PROSITE" id="PS50297">
    <property type="entry name" value="ANK_REP_REGION"/>
    <property type="match status" value="1"/>
</dbReference>
<dbReference type="Gene3D" id="1.25.40.20">
    <property type="entry name" value="Ankyrin repeat-containing domain"/>
    <property type="match status" value="1"/>
</dbReference>
<dbReference type="AlphaFoldDB" id="A0A498IY74"/>